<dbReference type="RefSeq" id="XP_027617386.1">
    <property type="nucleotide sequence ID" value="XM_027761585.1"/>
</dbReference>
<dbReference type="GeneID" id="38783390"/>
<gene>
    <name evidence="1" type="ORF">SCP_0903520</name>
</gene>
<evidence type="ECO:0000313" key="2">
    <source>
        <dbReference type="Proteomes" id="UP000287166"/>
    </source>
</evidence>
<keyword evidence="2" id="KW-1185">Reference proteome</keyword>
<dbReference type="AlphaFoldDB" id="A0A401GWB0"/>
<sequence length="215" mass="24227">MPEHDSRIPKLVKGNCIEWSALMKVHLVTADLWEVVGPEEEKLVARGLKGVAAKKKKREQVYSKILMNLSPPQMAFVLGSENPQEAWAALEETHRSASVNSILSLHRHFFRMMKVESESIMTWISRVHTAALELSRTPYPTTELDIIMVISDGLSDEYQPVINALDSLPFEELKLFAVTMWITGLEAQLAHSKEKASEVTVAYYVAQSRRDGHGL</sequence>
<dbReference type="Proteomes" id="UP000287166">
    <property type="component" value="Unassembled WGS sequence"/>
</dbReference>
<proteinExistence type="predicted"/>
<evidence type="ECO:0008006" key="3">
    <source>
        <dbReference type="Google" id="ProtNLM"/>
    </source>
</evidence>
<dbReference type="Pfam" id="PF14223">
    <property type="entry name" value="Retrotran_gag_2"/>
    <property type="match status" value="1"/>
</dbReference>
<dbReference type="InParanoid" id="A0A401GWB0"/>
<name>A0A401GWB0_9APHY</name>
<reference evidence="1 2" key="1">
    <citation type="journal article" date="2018" name="Sci. Rep.">
        <title>Genome sequence of the cauliflower mushroom Sparassis crispa (Hanabiratake) and its association with beneficial usage.</title>
        <authorList>
            <person name="Kiyama R."/>
            <person name="Furutani Y."/>
            <person name="Kawaguchi K."/>
            <person name="Nakanishi T."/>
        </authorList>
    </citation>
    <scope>NUCLEOTIDE SEQUENCE [LARGE SCALE GENOMIC DNA]</scope>
</reference>
<dbReference type="PANTHER" id="PTHR47481:SF31">
    <property type="entry name" value="OS01G0873500 PROTEIN"/>
    <property type="match status" value="1"/>
</dbReference>
<accession>A0A401GWB0</accession>
<dbReference type="PANTHER" id="PTHR47481">
    <property type="match status" value="1"/>
</dbReference>
<protein>
    <recommendedName>
        <fullName evidence="3">DUF4219 domain-containing protein</fullName>
    </recommendedName>
</protein>
<evidence type="ECO:0000313" key="1">
    <source>
        <dbReference type="EMBL" id="GBE86473.1"/>
    </source>
</evidence>
<dbReference type="OrthoDB" id="2737924at2759"/>
<dbReference type="EMBL" id="BFAD01000009">
    <property type="protein sequence ID" value="GBE86473.1"/>
    <property type="molecule type" value="Genomic_DNA"/>
</dbReference>
<comment type="caution">
    <text evidence="1">The sequence shown here is derived from an EMBL/GenBank/DDBJ whole genome shotgun (WGS) entry which is preliminary data.</text>
</comment>
<organism evidence="1 2">
    <name type="scientific">Sparassis crispa</name>
    <dbReference type="NCBI Taxonomy" id="139825"/>
    <lineage>
        <taxon>Eukaryota</taxon>
        <taxon>Fungi</taxon>
        <taxon>Dikarya</taxon>
        <taxon>Basidiomycota</taxon>
        <taxon>Agaricomycotina</taxon>
        <taxon>Agaricomycetes</taxon>
        <taxon>Polyporales</taxon>
        <taxon>Sparassidaceae</taxon>
        <taxon>Sparassis</taxon>
    </lineage>
</organism>